<proteinExistence type="predicted"/>
<dbReference type="SUPFAM" id="SSF101386">
    <property type="entry name" value="all-alpha NTP pyrophosphatases"/>
    <property type="match status" value="1"/>
</dbReference>
<dbReference type="CDD" id="cd11537">
    <property type="entry name" value="NTP-PPase_RS21-C6_like"/>
    <property type="match status" value="1"/>
</dbReference>
<organism evidence="1 2">
    <name type="scientific">Ornithinimicrobium avium</name>
    <dbReference type="NCBI Taxonomy" id="2283195"/>
    <lineage>
        <taxon>Bacteria</taxon>
        <taxon>Bacillati</taxon>
        <taxon>Actinomycetota</taxon>
        <taxon>Actinomycetes</taxon>
        <taxon>Micrococcales</taxon>
        <taxon>Ornithinimicrobiaceae</taxon>
        <taxon>Ornithinimicrobium</taxon>
    </lineage>
</organism>
<evidence type="ECO:0000313" key="2">
    <source>
        <dbReference type="Proteomes" id="UP000253790"/>
    </source>
</evidence>
<dbReference type="InterPro" id="IPR052555">
    <property type="entry name" value="dCTP_Pyrophosphatase"/>
</dbReference>
<dbReference type="Gene3D" id="1.10.287.1080">
    <property type="entry name" value="MazG-like"/>
    <property type="match status" value="1"/>
</dbReference>
<keyword evidence="2" id="KW-1185">Reference proteome</keyword>
<dbReference type="PANTHER" id="PTHR46523">
    <property type="entry name" value="DCTP PYROPHOSPHATASE 1"/>
    <property type="match status" value="1"/>
</dbReference>
<dbReference type="GO" id="GO:0047429">
    <property type="term" value="F:nucleoside triphosphate diphosphatase activity"/>
    <property type="evidence" value="ECO:0007669"/>
    <property type="project" value="InterPro"/>
</dbReference>
<keyword evidence="1" id="KW-0378">Hydrolase</keyword>
<dbReference type="KEGG" id="orn:DV701_04640"/>
<dbReference type="PIRSF" id="PIRSF029826">
    <property type="entry name" value="UCP029826_pph"/>
    <property type="match status" value="1"/>
</dbReference>
<dbReference type="Proteomes" id="UP000253790">
    <property type="component" value="Chromosome"/>
</dbReference>
<dbReference type="Pfam" id="PF12643">
    <property type="entry name" value="MazG-like"/>
    <property type="match status" value="1"/>
</dbReference>
<dbReference type="EMBL" id="CP031229">
    <property type="protein sequence ID" value="AXH97916.1"/>
    <property type="molecule type" value="Genomic_DNA"/>
</dbReference>
<evidence type="ECO:0000313" key="1">
    <source>
        <dbReference type="EMBL" id="AXH97916.1"/>
    </source>
</evidence>
<dbReference type="OrthoDB" id="9791898at2"/>
<accession>A0A345NSA8</accession>
<gene>
    <name evidence="1" type="ORF">DV701_04640</name>
</gene>
<protein>
    <submittedName>
        <fullName evidence="1">Nucleotide pyrophosphohydrolase</fullName>
    </submittedName>
</protein>
<reference evidence="1 2" key="1">
    <citation type="submission" date="2018-07" db="EMBL/GenBank/DDBJ databases">
        <title>Complete genome sequencing of Ornithinimicrobium sp. AMA3305.</title>
        <authorList>
            <person name="Bae J.-W."/>
        </authorList>
    </citation>
    <scope>NUCLEOTIDE SEQUENCE [LARGE SCALE GENOMIC DNA]</scope>
    <source>
        <strain evidence="1 2">AMA3305</strain>
    </source>
</reference>
<name>A0A345NSA8_9MICO</name>
<dbReference type="InterPro" id="IPR025984">
    <property type="entry name" value="DCTPP"/>
</dbReference>
<sequence length="106" mass="11967">MNVERLQVQLRDFAEERDWGRFHTPKNLAMALSVEASELLEIFQWLTPEESQRVMAGPQAEDVKDEVADILIYLLRLTDVLGVDLDSVVAAKVARNASRFPPVDDG</sequence>
<dbReference type="RefSeq" id="WP_114930753.1">
    <property type="nucleotide sequence ID" value="NZ_CP031229.1"/>
</dbReference>
<dbReference type="PANTHER" id="PTHR46523:SF1">
    <property type="entry name" value="DCTP PYROPHOSPHATASE 1"/>
    <property type="match status" value="1"/>
</dbReference>
<dbReference type="GO" id="GO:0009143">
    <property type="term" value="P:nucleoside triphosphate catabolic process"/>
    <property type="evidence" value="ECO:0007669"/>
    <property type="project" value="InterPro"/>
</dbReference>
<dbReference type="AlphaFoldDB" id="A0A345NSA8"/>